<evidence type="ECO:0000313" key="2">
    <source>
        <dbReference type="EMBL" id="HIU91290.1"/>
    </source>
</evidence>
<reference evidence="2" key="2">
    <citation type="journal article" date="2021" name="PeerJ">
        <title>Extensive microbial diversity within the chicken gut microbiome revealed by metagenomics and culture.</title>
        <authorList>
            <person name="Gilroy R."/>
            <person name="Ravi A."/>
            <person name="Getino M."/>
            <person name="Pursley I."/>
            <person name="Horton D.L."/>
            <person name="Alikhan N.F."/>
            <person name="Baker D."/>
            <person name="Gharbi K."/>
            <person name="Hall N."/>
            <person name="Watson M."/>
            <person name="Adriaenssens E.M."/>
            <person name="Foster-Nyarko E."/>
            <person name="Jarju S."/>
            <person name="Secka A."/>
            <person name="Antonio M."/>
            <person name="Oren A."/>
            <person name="Chaudhuri R.R."/>
            <person name="La Ragione R."/>
            <person name="Hildebrand F."/>
            <person name="Pallen M.J."/>
        </authorList>
    </citation>
    <scope>NUCLEOTIDE SEQUENCE</scope>
    <source>
        <strain evidence="2">ChiHjej12B11-7776</strain>
    </source>
</reference>
<dbReference type="EMBL" id="DVOC01000081">
    <property type="protein sequence ID" value="HIU91290.1"/>
    <property type="molecule type" value="Genomic_DNA"/>
</dbReference>
<evidence type="ECO:0000313" key="3">
    <source>
        <dbReference type="Proteomes" id="UP000886852"/>
    </source>
</evidence>
<sequence>MPNIVGIKFKQGGKVYYFDPKDIVFAEGDGAVVETAHGTEYGEVAVANCCVEQSEIHGELKPVLRKATEKDIAAHKAIVEKRPSAIREAQEKADRRKLDMKFVDAEFAFDNSKVVFYFTAENRVDFRDLVKELASAFHMRIELRQIGIRDECKMKGGLGPCGRVCCCNAHLNDFERVSIKMAKTQGLSLNPGKISGLCGRLMCCLKYEDDYYSRTAKFMPKINSEITTPAGKGKVADVDMLRLTVTVRVTDGDNAEMHTYTAEELGITPVYDNATPDVQTQQEEEE</sequence>
<reference evidence="2" key="1">
    <citation type="submission" date="2020-10" db="EMBL/GenBank/DDBJ databases">
        <authorList>
            <person name="Gilroy R."/>
        </authorList>
    </citation>
    <scope>NUCLEOTIDE SEQUENCE</scope>
    <source>
        <strain evidence="2">ChiHjej12B11-7776</strain>
    </source>
</reference>
<organism evidence="2 3">
    <name type="scientific">Candidatus Fimimonas merdipullorum</name>
    <dbReference type="NCBI Taxonomy" id="2840822"/>
    <lineage>
        <taxon>Bacteria</taxon>
        <taxon>Pseudomonadati</taxon>
        <taxon>Myxococcota</taxon>
        <taxon>Myxococcia</taxon>
        <taxon>Myxococcales</taxon>
        <taxon>Cystobacterineae</taxon>
        <taxon>Myxococcaceae</taxon>
        <taxon>Myxococcaceae incertae sedis</taxon>
        <taxon>Candidatus Fimimonas</taxon>
    </lineage>
</organism>
<dbReference type="PANTHER" id="PTHR43830">
    <property type="entry name" value="PROTEIN PSP1"/>
    <property type="match status" value="1"/>
</dbReference>
<dbReference type="GO" id="GO:0005737">
    <property type="term" value="C:cytoplasm"/>
    <property type="evidence" value="ECO:0007669"/>
    <property type="project" value="TreeGrafter"/>
</dbReference>
<dbReference type="PROSITE" id="PS51411">
    <property type="entry name" value="PSP1_C"/>
    <property type="match status" value="1"/>
</dbReference>
<accession>A0A9D1MXN2</accession>
<proteinExistence type="predicted"/>
<evidence type="ECO:0000259" key="1">
    <source>
        <dbReference type="PROSITE" id="PS51411"/>
    </source>
</evidence>
<comment type="caution">
    <text evidence="2">The sequence shown here is derived from an EMBL/GenBank/DDBJ whole genome shotgun (WGS) entry which is preliminary data.</text>
</comment>
<dbReference type="PANTHER" id="PTHR43830:SF3">
    <property type="entry name" value="PROTEIN PSP1"/>
    <property type="match status" value="1"/>
</dbReference>
<dbReference type="InterPro" id="IPR047767">
    <property type="entry name" value="PSP1-like"/>
</dbReference>
<protein>
    <submittedName>
        <fullName evidence="2">Stage 0 sporulation family protein</fullName>
    </submittedName>
</protein>
<dbReference type="AlphaFoldDB" id="A0A9D1MXN2"/>
<gene>
    <name evidence="2" type="ORF">IAC72_04705</name>
</gene>
<feature type="domain" description="PSP1 C-terminal" evidence="1">
    <location>
        <begin position="61"/>
        <end position="146"/>
    </location>
</feature>
<dbReference type="InterPro" id="IPR007557">
    <property type="entry name" value="PSP1_C"/>
</dbReference>
<name>A0A9D1MXN2_9BACT</name>
<dbReference type="Proteomes" id="UP000886852">
    <property type="component" value="Unassembled WGS sequence"/>
</dbReference>
<dbReference type="Pfam" id="PF04468">
    <property type="entry name" value="PSP1"/>
    <property type="match status" value="1"/>
</dbReference>
<dbReference type="NCBIfam" id="NF041131">
    <property type="entry name" value="RicT_YaaT_fam"/>
    <property type="match status" value="1"/>
</dbReference>